<gene>
    <name evidence="1" type="ORF">Enr17x_18600</name>
</gene>
<name>A0A518I9Z8_9PLAN</name>
<dbReference type="EMBL" id="CP037452">
    <property type="protein sequence ID" value="QDV49839.1"/>
    <property type="molecule type" value="Genomic_DNA"/>
</dbReference>
<dbReference type="RefSeq" id="WP_145307912.1">
    <property type="nucleotide sequence ID" value="NZ_CP037452.1"/>
</dbReference>
<dbReference type="OrthoDB" id="217847at2"/>
<organism evidence="1 2">
    <name type="scientific">Gimesia fumaroli</name>
    <dbReference type="NCBI Taxonomy" id="2527976"/>
    <lineage>
        <taxon>Bacteria</taxon>
        <taxon>Pseudomonadati</taxon>
        <taxon>Planctomycetota</taxon>
        <taxon>Planctomycetia</taxon>
        <taxon>Planctomycetales</taxon>
        <taxon>Planctomycetaceae</taxon>
        <taxon>Gimesia</taxon>
    </lineage>
</organism>
<dbReference type="Proteomes" id="UP000318313">
    <property type="component" value="Chromosome"/>
</dbReference>
<evidence type="ECO:0000313" key="1">
    <source>
        <dbReference type="EMBL" id="QDV49839.1"/>
    </source>
</evidence>
<dbReference type="KEGG" id="gfm:Enr17x_18600"/>
<keyword evidence="2" id="KW-1185">Reference proteome</keyword>
<proteinExistence type="predicted"/>
<protein>
    <recommendedName>
        <fullName evidence="3">Carboxypeptidase regulatory-like domain-containing protein</fullName>
    </recommendedName>
</protein>
<accession>A0A518I9Z8</accession>
<evidence type="ECO:0008006" key="3">
    <source>
        <dbReference type="Google" id="ProtNLM"/>
    </source>
</evidence>
<reference evidence="1 2" key="1">
    <citation type="submission" date="2019-03" db="EMBL/GenBank/DDBJ databases">
        <title>Deep-cultivation of Planctomycetes and their phenomic and genomic characterization uncovers novel biology.</title>
        <authorList>
            <person name="Wiegand S."/>
            <person name="Jogler M."/>
            <person name="Boedeker C."/>
            <person name="Pinto D."/>
            <person name="Vollmers J."/>
            <person name="Rivas-Marin E."/>
            <person name="Kohn T."/>
            <person name="Peeters S.H."/>
            <person name="Heuer A."/>
            <person name="Rast P."/>
            <person name="Oberbeckmann S."/>
            <person name="Bunk B."/>
            <person name="Jeske O."/>
            <person name="Meyerdierks A."/>
            <person name="Storesund J.E."/>
            <person name="Kallscheuer N."/>
            <person name="Luecker S."/>
            <person name="Lage O.M."/>
            <person name="Pohl T."/>
            <person name="Merkel B.J."/>
            <person name="Hornburger P."/>
            <person name="Mueller R.-W."/>
            <person name="Bruemmer F."/>
            <person name="Labrenz M."/>
            <person name="Spormann A.M."/>
            <person name="Op den Camp H."/>
            <person name="Overmann J."/>
            <person name="Amann R."/>
            <person name="Jetten M.S.M."/>
            <person name="Mascher T."/>
            <person name="Medema M.H."/>
            <person name="Devos D.P."/>
            <person name="Kaster A.-K."/>
            <person name="Ovreas L."/>
            <person name="Rohde M."/>
            <person name="Galperin M.Y."/>
            <person name="Jogler C."/>
        </authorList>
    </citation>
    <scope>NUCLEOTIDE SEQUENCE [LARGE SCALE GENOMIC DNA]</scope>
    <source>
        <strain evidence="1 2">Enr17</strain>
    </source>
</reference>
<evidence type="ECO:0000313" key="2">
    <source>
        <dbReference type="Proteomes" id="UP000318313"/>
    </source>
</evidence>
<dbReference type="AlphaFoldDB" id="A0A518I9Z8"/>
<sequence length="163" mass="17827">MNRSFWNQRVSLSCSLCSSLLTKTIYAGIVVLMMLVGCGQEQPTYDLVAVTGKVLLDGKPVENIRVEFDSPVGARAFGMTDKDGAYQLETPEYGEGAPAGDYLVRVRRSKQTAPSLVIPLAYDDNGVERVTVSNDQGALNEYVFDLKSKPDQADLLKTNEGEQ</sequence>